<evidence type="ECO:0000313" key="2">
    <source>
        <dbReference type="EMBL" id="SEW30485.1"/>
    </source>
</evidence>
<feature type="transmembrane region" description="Helical" evidence="1">
    <location>
        <begin position="92"/>
        <end position="109"/>
    </location>
</feature>
<dbReference type="Proteomes" id="UP000198518">
    <property type="component" value="Unassembled WGS sequence"/>
</dbReference>
<proteinExistence type="predicted"/>
<evidence type="ECO:0000256" key="1">
    <source>
        <dbReference type="SAM" id="Phobius"/>
    </source>
</evidence>
<dbReference type="OrthoDB" id="84937at2157"/>
<dbReference type="RefSeq" id="WP_089670198.1">
    <property type="nucleotide sequence ID" value="NZ_FOJA01000001.1"/>
</dbReference>
<dbReference type="Pfam" id="PF01889">
    <property type="entry name" value="DUF63"/>
    <property type="match status" value="1"/>
</dbReference>
<dbReference type="EMBL" id="FOJA01000001">
    <property type="protein sequence ID" value="SEW30485.1"/>
    <property type="molecule type" value="Genomic_DNA"/>
</dbReference>
<dbReference type="PANTHER" id="PTHR40700">
    <property type="entry name" value="HYPOTHETICAL MEMBRANE PROTEIN, CONSERVED, DUF63 FAMILY"/>
    <property type="match status" value="1"/>
</dbReference>
<accession>A0A1I0QSW4</accession>
<feature type="transmembrane region" description="Helical" evidence="1">
    <location>
        <begin position="121"/>
        <end position="137"/>
    </location>
</feature>
<keyword evidence="1" id="KW-0812">Transmembrane</keyword>
<dbReference type="PANTHER" id="PTHR40700:SF1">
    <property type="entry name" value="DUF63 DOMAIN-CONTAINING PROTEIN"/>
    <property type="match status" value="1"/>
</dbReference>
<gene>
    <name evidence="2" type="ORF">SAMN04487945_2929</name>
</gene>
<feature type="transmembrane region" description="Helical" evidence="1">
    <location>
        <begin position="166"/>
        <end position="186"/>
    </location>
</feature>
<dbReference type="InterPro" id="IPR002749">
    <property type="entry name" value="DUF63"/>
</dbReference>
<evidence type="ECO:0000313" key="3">
    <source>
        <dbReference type="Proteomes" id="UP000198518"/>
    </source>
</evidence>
<protein>
    <submittedName>
        <fullName evidence="2">Uncharacterized membrane protein</fullName>
    </submittedName>
</protein>
<keyword evidence="3" id="KW-1185">Reference proteome</keyword>
<organism evidence="2 3">
    <name type="scientific">Halobacterium jilantaiense</name>
    <dbReference type="NCBI Taxonomy" id="355548"/>
    <lineage>
        <taxon>Archaea</taxon>
        <taxon>Methanobacteriati</taxon>
        <taxon>Methanobacteriota</taxon>
        <taxon>Stenosarchaea group</taxon>
        <taxon>Halobacteria</taxon>
        <taxon>Halobacteriales</taxon>
        <taxon>Halobacteriaceae</taxon>
        <taxon>Halobacterium</taxon>
    </lineage>
</organism>
<dbReference type="AlphaFoldDB" id="A0A1I0QSW4"/>
<name>A0A1I0QSW4_9EURY</name>
<reference evidence="2 3" key="1">
    <citation type="submission" date="2016-10" db="EMBL/GenBank/DDBJ databases">
        <authorList>
            <person name="de Groot N.N."/>
        </authorList>
    </citation>
    <scope>NUCLEOTIDE SEQUENCE [LARGE SCALE GENOMIC DNA]</scope>
    <source>
        <strain evidence="2 3">CGMCC 1.5337</strain>
    </source>
</reference>
<feature type="transmembrane region" description="Helical" evidence="1">
    <location>
        <begin position="198"/>
        <end position="220"/>
    </location>
</feature>
<dbReference type="STRING" id="355548.SAMN04487945_2929"/>
<feature type="transmembrane region" description="Helical" evidence="1">
    <location>
        <begin position="12"/>
        <end position="31"/>
    </location>
</feature>
<feature type="transmembrane region" description="Helical" evidence="1">
    <location>
        <begin position="226"/>
        <end position="249"/>
    </location>
</feature>
<sequence>MTSFPETSAERTWTAVVGAALLALVGGSVLFTDAVYGNFVWHYFWGPVYADAQGAQCAVWSAGTAELLYSNAACAAASEPVAYPGYTLVSEAGYAITLLTALVGVHFMLNRLRIGQRLELLYALFPFVLLGGTLRVVEDANNAAETFGNVEPFISYPLNTLIISPIIYFVMFGVTLVALAGSVVLARRTGVFDDYLRPLAATGTVILAANVLGLGYLAATRDYVEFLPVFTVVTVVLATAITAVVWWGVRRWLPSVTDGTETAGALILWGHAIDGVANVIGLDWGAELGYPRGDLVSKHPLNQYIVDGTHALLPESVIHYTGDTWPFILVKVAAVLLVLSLFDEELREEAPRYTTLMLVAVLAVGLGPGTRDMVRATFGI</sequence>
<keyword evidence="1" id="KW-1133">Transmembrane helix</keyword>
<keyword evidence="1" id="KW-0472">Membrane</keyword>